<evidence type="ECO:0000313" key="2">
    <source>
        <dbReference type="Proteomes" id="UP000317169"/>
    </source>
</evidence>
<evidence type="ECO:0000313" key="1">
    <source>
        <dbReference type="EMBL" id="TQD33498.1"/>
    </source>
</evidence>
<dbReference type="AlphaFoldDB" id="A0A507ZBX6"/>
<dbReference type="EMBL" id="VIAR01000019">
    <property type="protein sequence ID" value="TQD33498.1"/>
    <property type="molecule type" value="Genomic_DNA"/>
</dbReference>
<keyword evidence="1" id="KW-0808">Transferase</keyword>
<dbReference type="SUPFAM" id="SSF53756">
    <property type="entry name" value="UDP-Glycosyltransferase/glycogen phosphorylase"/>
    <property type="match status" value="1"/>
</dbReference>
<name>A0A507ZBX6_9FLAO</name>
<gene>
    <name evidence="1" type="ORF">FKR84_13060</name>
</gene>
<accession>A0A507ZBX6</accession>
<dbReference type="Gene3D" id="3.40.50.2000">
    <property type="entry name" value="Glycogen Phosphorylase B"/>
    <property type="match status" value="2"/>
</dbReference>
<comment type="caution">
    <text evidence="1">The sequence shown here is derived from an EMBL/GenBank/DDBJ whole genome shotgun (WGS) entry which is preliminary data.</text>
</comment>
<dbReference type="OrthoDB" id="846071at2"/>
<dbReference type="GO" id="GO:0016740">
    <property type="term" value="F:transferase activity"/>
    <property type="evidence" value="ECO:0007669"/>
    <property type="project" value="UniProtKB-KW"/>
</dbReference>
<proteinExistence type="predicted"/>
<protein>
    <submittedName>
        <fullName evidence="1">Glycosyltransferase family 4 protein</fullName>
    </submittedName>
</protein>
<reference evidence="1 2" key="1">
    <citation type="submission" date="2019-06" db="EMBL/GenBank/DDBJ databases">
        <title>Flavibacter putida gen. nov., sp. nov., a novel marine bacterium of the family Flavobacteriaceae isolated from coastal seawater.</title>
        <authorList>
            <person name="Feng X."/>
        </authorList>
    </citation>
    <scope>NUCLEOTIDE SEQUENCE [LARGE SCALE GENOMIC DNA]</scope>
    <source>
        <strain evidence="1 2">PLHSN227</strain>
    </source>
</reference>
<keyword evidence="2" id="KW-1185">Reference proteome</keyword>
<sequence>MANKKVLIITPFFAPESHAAVFRAHKLVKYLKRAGWQPIVLTVDTNYNYNEDASLLEELKDIPIHRAKYIEPTVRGLKMWLTGKDRTYKALKKEEENDNVAQIPTAKRNLENKPGFVQKLYSFCLAHYLKKPDRFWTWKKPAIKKAKQLIQQENIGLIYTTCLPFTTNQIGIALRKSTKVKWVADFRDPITYAKRMHSSIPHVFKLQRKIQDETFKFADHISVLSSSYKMIFHDQYEGQYNEKITFIPTGLDDDYIPKKTNIENSIVFVGEYLKEYKGDFFKVFKKTLNRLPKEKRPLLKIIGNKEINQKQALPYIDALNLRANVKFIDHLPQKELYMHIQNAKYALLIPGLTSLWWTNFAKMVDYIALQKPVIAFVPAISEAQNELSNAGLGVFLTENNESNIKKLENIFLEESENKSIQTTYCKRYLASSQTQAFIEIFNHISV</sequence>
<dbReference type="RefSeq" id="WP_141422764.1">
    <property type="nucleotide sequence ID" value="NZ_VIAR01000019.1"/>
</dbReference>
<dbReference type="Proteomes" id="UP000317169">
    <property type="component" value="Unassembled WGS sequence"/>
</dbReference>
<organism evidence="1 2">
    <name type="scientific">Haloflavibacter putidus</name>
    <dbReference type="NCBI Taxonomy" id="2576776"/>
    <lineage>
        <taxon>Bacteria</taxon>
        <taxon>Pseudomonadati</taxon>
        <taxon>Bacteroidota</taxon>
        <taxon>Flavobacteriia</taxon>
        <taxon>Flavobacteriales</taxon>
        <taxon>Flavobacteriaceae</taxon>
        <taxon>Haloflavibacter</taxon>
    </lineage>
</organism>